<feature type="coiled-coil region" evidence="1">
    <location>
        <begin position="32"/>
        <end position="283"/>
    </location>
</feature>
<evidence type="ECO:0000256" key="2">
    <source>
        <dbReference type="SAM" id="Phobius"/>
    </source>
</evidence>
<gene>
    <name evidence="3" type="ORF">FSB_LOCUS56549</name>
</gene>
<dbReference type="AlphaFoldDB" id="A0A2N9IT96"/>
<evidence type="ECO:0000256" key="1">
    <source>
        <dbReference type="SAM" id="Coils"/>
    </source>
</evidence>
<feature type="transmembrane region" description="Helical" evidence="2">
    <location>
        <begin position="312"/>
        <end position="334"/>
    </location>
</feature>
<accession>A0A2N9IT96</accession>
<sequence>MADKEIIINGVESDQTGESFYDLDQRRGGGGGDDYDARVSDLTTKIESLEREKVQLVHENAESKERIKKLTAEIEELRNDEAWRKEKLGEMEKEIERSGESQKALNAVAARAAELETEVSRLQHDLISTMSDSEEANREVVELKRVLGEKGVRVESLEREVESLKNEKAESDKRVRELERKVGILEVKEIEDKSKKVRIEEEMRDRIDEKEKEIGGFRKKIRDLESVIANNGVELEKWLKEKLGLEASLRESNEKAKATESVMLGLKLELEEAEKVISGLKEKAVDAINGSVNGIRKSVVGGENDKGLKLDWPVVAVGSTGALAIAAAVVYVIYARRR</sequence>
<proteinExistence type="predicted"/>
<organism evidence="3">
    <name type="scientific">Fagus sylvatica</name>
    <name type="common">Beechnut</name>
    <dbReference type="NCBI Taxonomy" id="28930"/>
    <lineage>
        <taxon>Eukaryota</taxon>
        <taxon>Viridiplantae</taxon>
        <taxon>Streptophyta</taxon>
        <taxon>Embryophyta</taxon>
        <taxon>Tracheophyta</taxon>
        <taxon>Spermatophyta</taxon>
        <taxon>Magnoliopsida</taxon>
        <taxon>eudicotyledons</taxon>
        <taxon>Gunneridae</taxon>
        <taxon>Pentapetalae</taxon>
        <taxon>rosids</taxon>
        <taxon>fabids</taxon>
        <taxon>Fagales</taxon>
        <taxon>Fagaceae</taxon>
        <taxon>Fagus</taxon>
    </lineage>
</organism>
<evidence type="ECO:0000313" key="3">
    <source>
        <dbReference type="EMBL" id="SPD28667.1"/>
    </source>
</evidence>
<keyword evidence="2" id="KW-1133">Transmembrane helix</keyword>
<keyword evidence="2" id="KW-0472">Membrane</keyword>
<keyword evidence="1" id="KW-0175">Coiled coil</keyword>
<name>A0A2N9IT96_FAGSY</name>
<evidence type="ECO:0008006" key="4">
    <source>
        <dbReference type="Google" id="ProtNLM"/>
    </source>
</evidence>
<protein>
    <recommendedName>
        <fullName evidence="4">Peroxisomal and mitochondrial division factor 2</fullName>
    </recommendedName>
</protein>
<keyword evidence="2" id="KW-0812">Transmembrane</keyword>
<dbReference type="EMBL" id="OIVN01006240">
    <property type="protein sequence ID" value="SPD28667.1"/>
    <property type="molecule type" value="Genomic_DNA"/>
</dbReference>
<reference evidence="3" key="1">
    <citation type="submission" date="2018-02" db="EMBL/GenBank/DDBJ databases">
        <authorList>
            <person name="Cohen D.B."/>
            <person name="Kent A.D."/>
        </authorList>
    </citation>
    <scope>NUCLEOTIDE SEQUENCE</scope>
</reference>
<dbReference type="Gene3D" id="1.10.287.1490">
    <property type="match status" value="1"/>
</dbReference>